<dbReference type="Pfam" id="PF19865">
    <property type="entry name" value="DUF6338"/>
    <property type="match status" value="1"/>
</dbReference>
<name>A0A5Q0H1D3_SACSY</name>
<proteinExistence type="predicted"/>
<reference evidence="3" key="1">
    <citation type="journal article" date="2021" name="Curr. Microbiol.">
        <title>Complete genome of nocamycin-producing strain Saccharothrix syringae NRRL B-16468 reveals the biosynthetic potential for secondary metabolites.</title>
        <authorList>
            <person name="Mo X."/>
            <person name="Yang S."/>
        </authorList>
    </citation>
    <scope>NUCLEOTIDE SEQUENCE [LARGE SCALE GENOMIC DNA]</scope>
    <source>
        <strain evidence="3">ATCC 51364 / DSM 43886 / JCM 6844 / KCTC 9398 / NBRC 14523 / NRRL B-16468 / INA 2240</strain>
    </source>
</reference>
<protein>
    <submittedName>
        <fullName evidence="2">Uncharacterized protein</fullName>
    </submittedName>
</protein>
<evidence type="ECO:0000313" key="2">
    <source>
        <dbReference type="EMBL" id="QFZ19580.1"/>
    </source>
</evidence>
<dbReference type="OrthoDB" id="3618713at2"/>
<dbReference type="EMBL" id="CP034550">
    <property type="protein sequence ID" value="QFZ19580.1"/>
    <property type="molecule type" value="Genomic_DNA"/>
</dbReference>
<dbReference type="InterPro" id="IPR045919">
    <property type="entry name" value="DUF6338"/>
</dbReference>
<keyword evidence="3" id="KW-1185">Reference proteome</keyword>
<keyword evidence="1" id="KW-0812">Transmembrane</keyword>
<evidence type="ECO:0000256" key="1">
    <source>
        <dbReference type="SAM" id="Phobius"/>
    </source>
</evidence>
<accession>A0A5Q0H1D3</accession>
<evidence type="ECO:0000313" key="3">
    <source>
        <dbReference type="Proteomes" id="UP000325787"/>
    </source>
</evidence>
<dbReference type="Proteomes" id="UP000325787">
    <property type="component" value="Chromosome"/>
</dbReference>
<keyword evidence="1" id="KW-0472">Membrane</keyword>
<feature type="transmembrane region" description="Helical" evidence="1">
    <location>
        <begin position="78"/>
        <end position="101"/>
    </location>
</feature>
<sequence>MIATFQGLLVALLALLPGASYTFAYERVAGSYGISFSDRLIRFLASSALLHAVFAAPEHLLYRYLVVEKRLQNGTVTWWLLEVVALTYVLLPTAVGSLVGWGHKTHKKWAVALVGDAPEPRAWDYLWRHAVQAIVLIRLKSGTWLAGYFGRTPDGRYSYAAGHPEEGDLYLALAFVVDQATGELTLDRENKPTPVPGERGLLVRWAEIEYIDIKEYRT</sequence>
<organism evidence="2 3">
    <name type="scientific">Saccharothrix syringae</name>
    <name type="common">Nocardiopsis syringae</name>
    <dbReference type="NCBI Taxonomy" id="103733"/>
    <lineage>
        <taxon>Bacteria</taxon>
        <taxon>Bacillati</taxon>
        <taxon>Actinomycetota</taxon>
        <taxon>Actinomycetes</taxon>
        <taxon>Pseudonocardiales</taxon>
        <taxon>Pseudonocardiaceae</taxon>
        <taxon>Saccharothrix</taxon>
    </lineage>
</organism>
<keyword evidence="1" id="KW-1133">Transmembrane helix</keyword>
<gene>
    <name evidence="2" type="ORF">EKG83_20995</name>
</gene>
<dbReference type="KEGG" id="ssyi:EKG83_20995"/>
<dbReference type="RefSeq" id="WP_033429707.1">
    <property type="nucleotide sequence ID" value="NZ_CP034550.1"/>
</dbReference>
<dbReference type="AlphaFoldDB" id="A0A5Q0H1D3"/>
<feature type="transmembrane region" description="Helical" evidence="1">
    <location>
        <begin position="40"/>
        <end position="57"/>
    </location>
</feature>